<reference evidence="2" key="2">
    <citation type="submission" date="2025-09" db="UniProtKB">
        <authorList>
            <consortium name="Ensembl"/>
        </authorList>
    </citation>
    <scope>IDENTIFICATION</scope>
</reference>
<proteinExistence type="predicted"/>
<sequence>MWPLWTILLLMQLWGSLGAPLCQREPFYFLVAIMKMLGNKNDGTLYTPDDLSVSWSCLIGFEEGPSVGTAVFRLQRLLDALGSRLWVASQGPCLPCEVHPQRSVPLFLAKLLELLQGACARHLPTA</sequence>
<dbReference type="InterPro" id="IPR009079">
    <property type="entry name" value="4_helix_cytokine-like_core"/>
</dbReference>
<feature type="signal peptide" evidence="1">
    <location>
        <begin position="1"/>
        <end position="18"/>
    </location>
</feature>
<dbReference type="GeneTree" id="ENSGT00940000166768"/>
<protein>
    <recommendedName>
        <fullName evidence="4">Interleukin-13</fullName>
    </recommendedName>
</protein>
<dbReference type="Ensembl" id="ENSPSMT00000038703.1">
    <property type="protein sequence ID" value="ENSPSMP00000033588.1"/>
    <property type="gene ID" value="ENSPSMG00000023164.1"/>
</dbReference>
<keyword evidence="1" id="KW-0732">Signal</keyword>
<dbReference type="AlphaFoldDB" id="A0A8C9AQ22"/>
<dbReference type="SUPFAM" id="SSF47266">
    <property type="entry name" value="4-helical cytokines"/>
    <property type="match status" value="1"/>
</dbReference>
<evidence type="ECO:0000256" key="1">
    <source>
        <dbReference type="SAM" id="SignalP"/>
    </source>
</evidence>
<accession>A0A8C9AQ22</accession>
<reference evidence="2" key="1">
    <citation type="submission" date="2025-08" db="UniProtKB">
        <authorList>
            <consortium name="Ensembl"/>
        </authorList>
    </citation>
    <scope>IDENTIFICATION</scope>
</reference>
<evidence type="ECO:0000313" key="2">
    <source>
        <dbReference type="Ensembl" id="ENSPSMP00000033588.1"/>
    </source>
</evidence>
<name>A0A8C9AQ22_PROSS</name>
<feature type="chain" id="PRO_5034624333" description="Interleukin-13" evidence="1">
    <location>
        <begin position="19"/>
        <end position="126"/>
    </location>
</feature>
<dbReference type="Proteomes" id="UP000694414">
    <property type="component" value="Unplaced"/>
</dbReference>
<keyword evidence="3" id="KW-1185">Reference proteome</keyword>
<organism evidence="2 3">
    <name type="scientific">Prolemur simus</name>
    <name type="common">Greater bamboo lemur</name>
    <name type="synonym">Hapalemur simus</name>
    <dbReference type="NCBI Taxonomy" id="1328070"/>
    <lineage>
        <taxon>Eukaryota</taxon>
        <taxon>Metazoa</taxon>
        <taxon>Chordata</taxon>
        <taxon>Craniata</taxon>
        <taxon>Vertebrata</taxon>
        <taxon>Euteleostomi</taxon>
        <taxon>Mammalia</taxon>
        <taxon>Eutheria</taxon>
        <taxon>Euarchontoglires</taxon>
        <taxon>Primates</taxon>
        <taxon>Strepsirrhini</taxon>
        <taxon>Lemuriformes</taxon>
        <taxon>Lemuridae</taxon>
        <taxon>Prolemur</taxon>
    </lineage>
</organism>
<evidence type="ECO:0008006" key="4">
    <source>
        <dbReference type="Google" id="ProtNLM"/>
    </source>
</evidence>
<evidence type="ECO:0000313" key="3">
    <source>
        <dbReference type="Proteomes" id="UP000694414"/>
    </source>
</evidence>